<proteinExistence type="inferred from homology"/>
<evidence type="ECO:0000313" key="3">
    <source>
        <dbReference type="EMBL" id="MBM7471914.1"/>
    </source>
</evidence>
<sequence>MAIEENGLAKRDDVVSHFLDFLRGQGDVDAVVYDPPSLTAHIYGLPGTQVRVGIDSQVLLQNHSKLMGNRSDFLDAASALSVRLLEALVFEASPDSILQLDPDGDGFLVEPKRLVETPPNVQVIAQPLRSPHELSQTAVETYVIDGRGIESEAAFYRAVGEAVNGPGGYFGGSLDGLNDCLGGGMGSVDEEIQFRWTHSDVARASLGFEETVRSMKAATARATFVNRRLDREQLLFAELGLGQTIFDVIVSLFDDAGINLVLE</sequence>
<reference evidence="3 4" key="1">
    <citation type="submission" date="2021-01" db="EMBL/GenBank/DDBJ databases">
        <title>Sequencing the genomes of 1000 actinobacteria strains.</title>
        <authorList>
            <person name="Klenk H.-P."/>
        </authorList>
    </citation>
    <scope>NUCLEOTIDE SEQUENCE [LARGE SCALE GENOMIC DNA]</scope>
    <source>
        <strain evidence="3 4">DSM 13057</strain>
    </source>
</reference>
<evidence type="ECO:0000313" key="4">
    <source>
        <dbReference type="Proteomes" id="UP000776164"/>
    </source>
</evidence>
<feature type="domain" description="Barstar (barnase inhibitor)" evidence="2">
    <location>
        <begin position="141"/>
        <end position="220"/>
    </location>
</feature>
<dbReference type="InterPro" id="IPR035905">
    <property type="entry name" value="Barstar-like_sf"/>
</dbReference>
<comment type="caution">
    <text evidence="3">The sequence shown here is derived from an EMBL/GenBank/DDBJ whole genome shotgun (WGS) entry which is preliminary data.</text>
</comment>
<organism evidence="3 4">
    <name type="scientific">Subtercola frigoramans</name>
    <dbReference type="NCBI Taxonomy" id="120298"/>
    <lineage>
        <taxon>Bacteria</taxon>
        <taxon>Bacillati</taxon>
        <taxon>Actinomycetota</taxon>
        <taxon>Actinomycetes</taxon>
        <taxon>Micrococcales</taxon>
        <taxon>Microbacteriaceae</taxon>
        <taxon>Subtercola</taxon>
    </lineage>
</organism>
<dbReference type="SUPFAM" id="SSF52038">
    <property type="entry name" value="Barstar-related"/>
    <property type="match status" value="1"/>
</dbReference>
<name>A0ABS2L496_9MICO</name>
<dbReference type="EMBL" id="JAFBBU010000001">
    <property type="protein sequence ID" value="MBM7471914.1"/>
    <property type="molecule type" value="Genomic_DNA"/>
</dbReference>
<keyword evidence="4" id="KW-1185">Reference proteome</keyword>
<evidence type="ECO:0000256" key="1">
    <source>
        <dbReference type="ARBA" id="ARBA00006845"/>
    </source>
</evidence>
<dbReference type="Proteomes" id="UP000776164">
    <property type="component" value="Unassembled WGS sequence"/>
</dbReference>
<dbReference type="Gene3D" id="3.30.370.10">
    <property type="entry name" value="Barstar-like"/>
    <property type="match status" value="1"/>
</dbReference>
<protein>
    <submittedName>
        <fullName evidence="3">RNAse (Barnase) inhibitor barstar</fullName>
    </submittedName>
</protein>
<dbReference type="RefSeq" id="WP_205108256.1">
    <property type="nucleotide sequence ID" value="NZ_BAAAHT010000013.1"/>
</dbReference>
<accession>A0ABS2L496</accession>
<comment type="similarity">
    <text evidence="1">Belongs to the barstar family.</text>
</comment>
<dbReference type="Pfam" id="PF01337">
    <property type="entry name" value="Barstar"/>
    <property type="match status" value="1"/>
</dbReference>
<dbReference type="InterPro" id="IPR000468">
    <property type="entry name" value="Barstar"/>
</dbReference>
<evidence type="ECO:0000259" key="2">
    <source>
        <dbReference type="Pfam" id="PF01337"/>
    </source>
</evidence>
<gene>
    <name evidence="3" type="ORF">JOE66_001548</name>
</gene>